<keyword evidence="2" id="KW-1185">Reference proteome</keyword>
<dbReference type="KEGG" id="ahu:A6A40_23240"/>
<protein>
    <recommendedName>
        <fullName evidence="3">Transposase IS4-like domain-containing protein</fullName>
    </recommendedName>
</protein>
<accession>A0A2R4VU36</accession>
<evidence type="ECO:0008006" key="3">
    <source>
        <dbReference type="Google" id="ProtNLM"/>
    </source>
</evidence>
<dbReference type="EMBL" id="CP028904">
    <property type="protein sequence ID" value="AWB07960.1"/>
    <property type="molecule type" value="Genomic_DNA"/>
</dbReference>
<evidence type="ECO:0000313" key="1">
    <source>
        <dbReference type="EMBL" id="AWB07960.1"/>
    </source>
</evidence>
<organism evidence="1 2">
    <name type="scientific">Azospirillum humicireducens</name>
    <dbReference type="NCBI Taxonomy" id="1226968"/>
    <lineage>
        <taxon>Bacteria</taxon>
        <taxon>Pseudomonadati</taxon>
        <taxon>Pseudomonadota</taxon>
        <taxon>Alphaproteobacteria</taxon>
        <taxon>Rhodospirillales</taxon>
        <taxon>Azospirillaceae</taxon>
        <taxon>Azospirillum</taxon>
    </lineage>
</organism>
<geneLocation type="plasmid" evidence="1 2">
    <name>pYZ3</name>
</geneLocation>
<gene>
    <name evidence="1" type="ORF">A6A40_23240</name>
</gene>
<dbReference type="AlphaFoldDB" id="A0A2R4VU36"/>
<keyword evidence="1" id="KW-0614">Plasmid</keyword>
<reference evidence="1 2" key="1">
    <citation type="submission" date="2018-04" db="EMBL/GenBank/DDBJ databases">
        <title>Complete genome sequence of the nitrogen-fixing bacterium Azospirillum humicireducens type strain SgZ-5.</title>
        <authorList>
            <person name="Yu Z."/>
        </authorList>
    </citation>
    <scope>NUCLEOTIDE SEQUENCE [LARGE SCALE GENOMIC DNA]</scope>
    <source>
        <strain evidence="1 2">SgZ-5</strain>
        <plasmid evidence="1 2">pYZ3</plasmid>
    </source>
</reference>
<proteinExistence type="predicted"/>
<dbReference type="OrthoDB" id="7303262at2"/>
<dbReference type="Proteomes" id="UP000077405">
    <property type="component" value="Plasmid pYZ3"/>
</dbReference>
<evidence type="ECO:0000313" key="2">
    <source>
        <dbReference type="Proteomes" id="UP000077405"/>
    </source>
</evidence>
<name>A0A2R4VU36_9PROT</name>
<dbReference type="RefSeq" id="WP_108548236.1">
    <property type="nucleotide sequence ID" value="NZ_CP028904.1"/>
</dbReference>
<sequence length="99" mass="10974">MAEPNTVVIDSRTCRPAPTCFARGVAGGKKVRSIKLHLGVEKHGFPLAIVVKRTKAHLIAIIEIALIFIPSRLPRRLTAKDLSAGSYKQTPFVHHIFFF</sequence>